<dbReference type="GeneTree" id="ENSGT01020000230351"/>
<keyword evidence="11" id="KW-1071">Ligand-gated ion channel</keyword>
<evidence type="ECO:0000256" key="10">
    <source>
        <dbReference type="ARBA" id="ARBA00023180"/>
    </source>
</evidence>
<evidence type="ECO:0000256" key="13">
    <source>
        <dbReference type="ARBA" id="ARBA00036634"/>
    </source>
</evidence>
<keyword evidence="14" id="KW-0675">Receptor</keyword>
<keyword evidence="3 14" id="KW-0813">Transport</keyword>
<dbReference type="Proteomes" id="UP000005226">
    <property type="component" value="Chromosome 21"/>
</dbReference>
<keyword evidence="12 14" id="KW-0407">Ion channel</keyword>
<evidence type="ECO:0000313" key="16">
    <source>
        <dbReference type="Ensembl" id="ENSTRUP00000087530.1"/>
    </source>
</evidence>
<dbReference type="Pfam" id="PF00864">
    <property type="entry name" value="P2X_receptor"/>
    <property type="match status" value="1"/>
</dbReference>
<protein>
    <recommendedName>
        <fullName evidence="14">P2X purinoceptor</fullName>
    </recommendedName>
</protein>
<dbReference type="Gene3D" id="2.60.490.10">
    <property type="entry name" value="atp-gated p2x4 ion channel domain"/>
    <property type="match status" value="1"/>
</dbReference>
<gene>
    <name evidence="16" type="primary">p2rx7</name>
</gene>
<evidence type="ECO:0000256" key="1">
    <source>
        <dbReference type="ARBA" id="ARBA00004651"/>
    </source>
</evidence>
<reference evidence="16" key="2">
    <citation type="submission" date="2025-08" db="UniProtKB">
        <authorList>
            <consortium name="Ensembl"/>
        </authorList>
    </citation>
    <scope>IDENTIFICATION</scope>
</reference>
<dbReference type="PANTHER" id="PTHR10125:SF13">
    <property type="entry name" value="P2X PURINOCEPTOR 7"/>
    <property type="match status" value="1"/>
</dbReference>
<dbReference type="GO" id="GO:0001614">
    <property type="term" value="F:purinergic nucleotide receptor activity"/>
    <property type="evidence" value="ECO:0007669"/>
    <property type="project" value="InterPro"/>
</dbReference>
<dbReference type="InterPro" id="IPR059116">
    <property type="entry name" value="P2X_receptor"/>
</dbReference>
<dbReference type="Pfam" id="PF20478">
    <property type="entry name" value="P2RX7_C"/>
    <property type="match status" value="1"/>
</dbReference>
<dbReference type="GO" id="GO:0004931">
    <property type="term" value="F:extracellularly ATP-gated monoatomic cation channel activity"/>
    <property type="evidence" value="ECO:0007669"/>
    <property type="project" value="InterPro"/>
</dbReference>
<evidence type="ECO:0000256" key="11">
    <source>
        <dbReference type="ARBA" id="ARBA00023286"/>
    </source>
</evidence>
<organism evidence="16 17">
    <name type="scientific">Takifugu rubripes</name>
    <name type="common">Japanese pufferfish</name>
    <name type="synonym">Fugu rubripes</name>
    <dbReference type="NCBI Taxonomy" id="31033"/>
    <lineage>
        <taxon>Eukaryota</taxon>
        <taxon>Metazoa</taxon>
        <taxon>Chordata</taxon>
        <taxon>Craniata</taxon>
        <taxon>Vertebrata</taxon>
        <taxon>Euteleostomi</taxon>
        <taxon>Actinopterygii</taxon>
        <taxon>Neopterygii</taxon>
        <taxon>Teleostei</taxon>
        <taxon>Neoteleostei</taxon>
        <taxon>Acanthomorphata</taxon>
        <taxon>Eupercaria</taxon>
        <taxon>Tetraodontiformes</taxon>
        <taxon>Tetradontoidea</taxon>
        <taxon>Tetraodontidae</taxon>
        <taxon>Takifugu</taxon>
    </lineage>
</organism>
<dbReference type="AlphaFoldDB" id="A0A674PPF2"/>
<evidence type="ECO:0000313" key="17">
    <source>
        <dbReference type="Proteomes" id="UP000005226"/>
    </source>
</evidence>
<keyword evidence="8 14" id="KW-0472">Membrane</keyword>
<evidence type="ECO:0000256" key="2">
    <source>
        <dbReference type="ARBA" id="ARBA00009848"/>
    </source>
</evidence>
<evidence type="ECO:0000256" key="6">
    <source>
        <dbReference type="ARBA" id="ARBA00022989"/>
    </source>
</evidence>
<feature type="transmembrane region" description="Helical" evidence="14">
    <location>
        <begin position="344"/>
        <end position="364"/>
    </location>
</feature>
<reference evidence="16 17" key="1">
    <citation type="journal article" date="2011" name="Genome Biol. Evol.">
        <title>Integration of the genetic map and genome assembly of fugu facilitates insights into distinct features of genome evolution in teleosts and mammals.</title>
        <authorList>
            <person name="Kai W."/>
            <person name="Kikuchi K."/>
            <person name="Tohari S."/>
            <person name="Chew A.K."/>
            <person name="Tay A."/>
            <person name="Fujiwara A."/>
            <person name="Hosoya S."/>
            <person name="Suetake H."/>
            <person name="Naruse K."/>
            <person name="Brenner S."/>
            <person name="Suzuki Y."/>
            <person name="Venkatesh B."/>
        </authorList>
    </citation>
    <scope>NUCLEOTIDE SEQUENCE [LARGE SCALE GENOMIC DNA]</scope>
</reference>
<dbReference type="PRINTS" id="PR01307">
    <property type="entry name" value="P2XRECEPTOR"/>
</dbReference>
<dbReference type="PROSITE" id="PS01212">
    <property type="entry name" value="P2X_RECEPTOR"/>
    <property type="match status" value="1"/>
</dbReference>
<comment type="function">
    <text evidence="14">Receptor for ATP that acts as a ligand-gated ion channel.</text>
</comment>
<comment type="similarity">
    <text evidence="2 14">Belongs to the P2X receptor family.</text>
</comment>
<keyword evidence="5 14" id="KW-0812">Transmembrane</keyword>
<dbReference type="Ensembl" id="ENSTRUT00000079115.1">
    <property type="protein sequence ID" value="ENSTRUP00000087530.1"/>
    <property type="gene ID" value="ENSTRUG00000008820.3"/>
</dbReference>
<dbReference type="GO" id="GO:0033198">
    <property type="term" value="P:response to ATP"/>
    <property type="evidence" value="ECO:0007669"/>
    <property type="project" value="InterPro"/>
</dbReference>
<comment type="subcellular location">
    <subcellularLocation>
        <location evidence="1">Cell membrane</location>
        <topology evidence="1">Multi-pass membrane protein</topology>
    </subcellularLocation>
    <subcellularLocation>
        <location evidence="14">Membrane</location>
        <topology evidence="14">Multi-pass membrane protein</topology>
    </subcellularLocation>
</comment>
<sequence length="538" mass="61317">MSCCVRSLCQYETNKLVRIQSVRLGSMKWSLNGFILLFICVMMTWNRKYQEFDLVVSSVTTKVKGVAQTNLPGVGEVVWDVVDYSGPAAQSKNSFFVLTNVLVTRNQKQGKCPEIPQNGRLCNKDQDCKKGYSDLHSHGIQTGSCVRFDALKKTCEVSAWCPIETKNKPPRPALLTAAENFTVLIKNNIRFPAFNYTRRNILPKMSDTYLKNCHRKNDSLCPIFRLGDMVREAGENFQEMAVEKFFLRMMCLLFLNQPQGGVIGIQIKWDCNLDVVRSHCLPRYSFRRLDEKESNRTLYPGLNFRYAKYNTVNGVEERTLYKAFGIRFDVMVFGQAGRFSFIQLIIYVGSTLSYYALCFSFLAFTHKWNHLLQEDIGHLRAALSLLQSGATSDCPPDIKPRPQTVPPAWCKCACCVLTSVPHEELCCRRSDGACITSSPLFELLVLRRSTLEAALLYRDPLDPPTGPGQTTTLRHCAYRQYIFWRFGEQADGSHPVIPSCCVWRIREEYPSLDRRYSGFRPEQTTNIQVISNGEVSEA</sequence>
<keyword evidence="17" id="KW-1185">Reference proteome</keyword>
<evidence type="ECO:0000256" key="3">
    <source>
        <dbReference type="ARBA" id="ARBA00022448"/>
    </source>
</evidence>
<dbReference type="GO" id="GO:0005886">
    <property type="term" value="C:plasma membrane"/>
    <property type="evidence" value="ECO:0007669"/>
    <property type="project" value="UniProtKB-SubCell"/>
</dbReference>
<keyword evidence="7 14" id="KW-0406">Ion transport</keyword>
<name>A0A674PPF2_TAKRU</name>
<keyword evidence="10" id="KW-0325">Glycoprotein</keyword>
<evidence type="ECO:0000256" key="9">
    <source>
        <dbReference type="ARBA" id="ARBA00023157"/>
    </source>
</evidence>
<reference evidence="16" key="3">
    <citation type="submission" date="2025-09" db="UniProtKB">
        <authorList>
            <consortium name="Ensembl"/>
        </authorList>
    </citation>
    <scope>IDENTIFICATION</scope>
</reference>
<dbReference type="GO" id="GO:0070588">
    <property type="term" value="P:calcium ion transmembrane transport"/>
    <property type="evidence" value="ECO:0007669"/>
    <property type="project" value="TreeGrafter"/>
</dbReference>
<feature type="transmembrane region" description="Helical" evidence="14">
    <location>
        <begin position="29"/>
        <end position="45"/>
    </location>
</feature>
<evidence type="ECO:0000256" key="7">
    <source>
        <dbReference type="ARBA" id="ARBA00023065"/>
    </source>
</evidence>
<dbReference type="FunFam" id="2.60.490.10:FF:000001">
    <property type="entry name" value="P2X purinoceptor"/>
    <property type="match status" value="1"/>
</dbReference>
<evidence type="ECO:0000256" key="12">
    <source>
        <dbReference type="ARBA" id="ARBA00023303"/>
    </source>
</evidence>
<dbReference type="InterPro" id="IPR053792">
    <property type="entry name" value="P2X_RECEPTOR_CS"/>
</dbReference>
<dbReference type="InterPro" id="IPR027309">
    <property type="entry name" value="P2X_extracellular_dom_sf"/>
</dbReference>
<dbReference type="InterPro" id="IPR001429">
    <property type="entry name" value="P2X_purnocptor"/>
</dbReference>
<evidence type="ECO:0000256" key="5">
    <source>
        <dbReference type="ARBA" id="ARBA00022692"/>
    </source>
</evidence>
<comment type="catalytic activity">
    <reaction evidence="13">
        <text>Ca(2+)(in) = Ca(2+)(out)</text>
        <dbReference type="Rhea" id="RHEA:29671"/>
        <dbReference type="ChEBI" id="CHEBI:29108"/>
    </reaction>
</comment>
<dbReference type="PANTHER" id="PTHR10125">
    <property type="entry name" value="P2X PURINOCEPTOR"/>
    <property type="match status" value="1"/>
</dbReference>
<keyword evidence="6 14" id="KW-1133">Transmembrane helix</keyword>
<accession>A0A674PPF2</accession>
<feature type="domain" description="P2X purinoreceptor 7 intracellular" evidence="15">
    <location>
        <begin position="397"/>
        <end position="520"/>
    </location>
</feature>
<dbReference type="GO" id="GO:0098794">
    <property type="term" value="C:postsynapse"/>
    <property type="evidence" value="ECO:0007669"/>
    <property type="project" value="GOC"/>
</dbReference>
<dbReference type="NCBIfam" id="TIGR00863">
    <property type="entry name" value="P2X"/>
    <property type="match status" value="1"/>
</dbReference>
<evidence type="ECO:0000259" key="15">
    <source>
        <dbReference type="Pfam" id="PF20478"/>
    </source>
</evidence>
<evidence type="ECO:0000256" key="8">
    <source>
        <dbReference type="ARBA" id="ARBA00023136"/>
    </source>
</evidence>
<evidence type="ECO:0000256" key="14">
    <source>
        <dbReference type="RuleBase" id="RU000681"/>
    </source>
</evidence>
<evidence type="ECO:0000256" key="4">
    <source>
        <dbReference type="ARBA" id="ARBA00022475"/>
    </source>
</evidence>
<keyword evidence="4" id="KW-1003">Cell membrane</keyword>
<proteinExistence type="inferred from homology"/>
<dbReference type="InterPro" id="IPR046815">
    <property type="entry name" value="P2RX7_C"/>
</dbReference>
<dbReference type="Gene3D" id="1.10.287.940">
    <property type="entry name" value="atp-gated p2x4 ion channel"/>
    <property type="match status" value="1"/>
</dbReference>
<keyword evidence="9" id="KW-1015">Disulfide bond</keyword>